<reference evidence="3" key="1">
    <citation type="submission" date="2023-07" db="EMBL/GenBank/DDBJ databases">
        <title>Verminephrobacter genomes.</title>
        <authorList>
            <person name="Lund M.B."/>
        </authorList>
    </citation>
    <scope>NUCLEOTIDE SEQUENCE [LARGE SCALE GENOMIC DNA]</scope>
    <source>
        <strain evidence="3">AtM5-05</strain>
    </source>
</reference>
<dbReference type="Pfam" id="PF13737">
    <property type="entry name" value="DDE_Tnp_1_5"/>
    <property type="match status" value="1"/>
</dbReference>
<dbReference type="EMBL" id="QZCW01000002">
    <property type="protein sequence ID" value="MCW5322188.1"/>
    <property type="molecule type" value="Genomic_DNA"/>
</dbReference>
<dbReference type="PANTHER" id="PTHR34631">
    <property type="match status" value="1"/>
</dbReference>
<protein>
    <submittedName>
        <fullName evidence="2">IS5 family transposase</fullName>
    </submittedName>
</protein>
<dbReference type="Proteomes" id="UP001208935">
    <property type="component" value="Unassembled WGS sequence"/>
</dbReference>
<evidence type="ECO:0000259" key="1">
    <source>
        <dbReference type="Pfam" id="PF13737"/>
    </source>
</evidence>
<keyword evidence="3" id="KW-1185">Reference proteome</keyword>
<evidence type="ECO:0000313" key="3">
    <source>
        <dbReference type="Proteomes" id="UP001208935"/>
    </source>
</evidence>
<organism evidence="2 3">
    <name type="scientific">Verminephrobacter aporrectodeae subsp. tuberculatae</name>
    <dbReference type="NCBI Taxonomy" id="1110392"/>
    <lineage>
        <taxon>Bacteria</taxon>
        <taxon>Pseudomonadati</taxon>
        <taxon>Pseudomonadota</taxon>
        <taxon>Betaproteobacteria</taxon>
        <taxon>Burkholderiales</taxon>
        <taxon>Comamonadaceae</taxon>
        <taxon>Verminephrobacter</taxon>
    </lineage>
</organism>
<sequence length="232" mass="25331">MRRDTSQRTEPRATYRVRNWAQYNAGLIARGDVAMWIDESLLTPASAAAVSRRGHPLVYPDAVIQGLLSLKQVFDLPLRALQGFAQSLHRLAFPNLPVPGYTTLSRRAQSLQVVLPALRPGEPLHLAVDSTGLKLCGEGEWKVRTHGWPRRRTWRKVHLAMDTRAGPICAALMTHQEMGDSEALTDLLEQIPFGTPIDIVGGDGACDTKACHAQIAACAGVMPWPQATLGAT</sequence>
<name>A0ABT3KV25_9BURK</name>
<proteinExistence type="predicted"/>
<feature type="domain" description="Transposase DDE" evidence="1">
    <location>
        <begin position="29"/>
        <end position="138"/>
    </location>
</feature>
<comment type="caution">
    <text evidence="2">The sequence shown here is derived from an EMBL/GenBank/DDBJ whole genome shotgun (WGS) entry which is preliminary data.</text>
</comment>
<dbReference type="InterPro" id="IPR053172">
    <property type="entry name" value="Tn903_transposase"/>
</dbReference>
<accession>A0ABT3KV25</accession>
<gene>
    <name evidence="2" type="ORF">D5039_13815</name>
</gene>
<dbReference type="InterPro" id="IPR053520">
    <property type="entry name" value="Transposase_Tn903"/>
</dbReference>
<evidence type="ECO:0000313" key="2">
    <source>
        <dbReference type="EMBL" id="MCW5322188.1"/>
    </source>
</evidence>
<dbReference type="InterPro" id="IPR025668">
    <property type="entry name" value="Tnp_DDE_dom"/>
</dbReference>
<dbReference type="PANTHER" id="PTHR34631:SF3">
    <property type="entry name" value="ISSOD12 TRANSPOSASE TNPA_ISSOD12"/>
    <property type="match status" value="1"/>
</dbReference>
<dbReference type="NCBIfam" id="NF033579">
    <property type="entry name" value="transpos_IS5_2"/>
    <property type="match status" value="1"/>
</dbReference>